<dbReference type="InterPro" id="IPR009351">
    <property type="entry name" value="AlkZ-like"/>
</dbReference>
<reference evidence="2" key="1">
    <citation type="journal article" date="2019" name="Int. J. Syst. Evol. Microbiol.">
        <title>The Global Catalogue of Microorganisms (GCM) 10K type strain sequencing project: providing services to taxonomists for standard genome sequencing and annotation.</title>
        <authorList>
            <consortium name="The Broad Institute Genomics Platform"/>
            <consortium name="The Broad Institute Genome Sequencing Center for Infectious Disease"/>
            <person name="Wu L."/>
            <person name="Ma J."/>
        </authorList>
    </citation>
    <scope>NUCLEOTIDE SEQUENCE [LARGE SCALE GENOMIC DNA]</scope>
    <source>
        <strain evidence="2">JCM 18055</strain>
    </source>
</reference>
<dbReference type="Proteomes" id="UP001500325">
    <property type="component" value="Unassembled WGS sequence"/>
</dbReference>
<dbReference type="PANTHER" id="PTHR38479:SF2">
    <property type="entry name" value="WINGED HELIX DNA-BINDING DOMAIN-CONTAINING PROTEIN"/>
    <property type="match status" value="1"/>
</dbReference>
<protein>
    <submittedName>
        <fullName evidence="1">Crosslink repair DNA glycosylase YcaQ family protein</fullName>
    </submittedName>
</protein>
<name>A0ABP8W4C7_9PSEU</name>
<comment type="caution">
    <text evidence="1">The sequence shown here is derived from an EMBL/GenBank/DDBJ whole genome shotgun (WGS) entry which is preliminary data.</text>
</comment>
<evidence type="ECO:0000313" key="2">
    <source>
        <dbReference type="Proteomes" id="UP001500325"/>
    </source>
</evidence>
<accession>A0ABP8W4C7</accession>
<proteinExistence type="predicted"/>
<sequence length="375" mass="39000">MSGTTPALGRRRVLAHRFAAHGLAARTTVDPAELRVLRLGVQDTPPGSLPLALAARLREVPEDVPADASVVWSHRGAPHLHPDEDLPMLAAACWPVSDADAAARLGWQRARLAAVGAAARGAIRTVAEAVGAVLAGGPLVKGELSTEVTRIVPERLSPWCGPCGVHHVGEQLLRLAGLPAGARLRPSTKPVVLEAIPGWPGPPADDDAGPAPVVTAYLDLFAPASAADVAGFLGTSVSAARPALPVDLVPVTVDGRAALCPPALLDELAGPAPDPAGTVRLLPPSDPYLQGRDREVLVPAKEHRSIVWKALGPPGVVAVDGDIVGVWRTRARGRVLEITVDAFRPLSRAENGAVDAEAERIRQVRGAREVVVRAA</sequence>
<evidence type="ECO:0000313" key="1">
    <source>
        <dbReference type="EMBL" id="GAA4678701.1"/>
    </source>
</evidence>
<gene>
    <name evidence="1" type="ORF">GCM10023215_09550</name>
</gene>
<dbReference type="RefSeq" id="WP_345378600.1">
    <property type="nucleotide sequence ID" value="NZ_BAABIC010000003.1"/>
</dbReference>
<dbReference type="EMBL" id="BAABIC010000003">
    <property type="protein sequence ID" value="GAA4678701.1"/>
    <property type="molecule type" value="Genomic_DNA"/>
</dbReference>
<organism evidence="1 2">
    <name type="scientific">Pseudonocardia yuanmonensis</name>
    <dbReference type="NCBI Taxonomy" id="1095914"/>
    <lineage>
        <taxon>Bacteria</taxon>
        <taxon>Bacillati</taxon>
        <taxon>Actinomycetota</taxon>
        <taxon>Actinomycetes</taxon>
        <taxon>Pseudonocardiales</taxon>
        <taxon>Pseudonocardiaceae</taxon>
        <taxon>Pseudonocardia</taxon>
    </lineage>
</organism>
<dbReference type="Pfam" id="PF06224">
    <property type="entry name" value="AlkZ-like"/>
    <property type="match status" value="1"/>
</dbReference>
<dbReference type="PANTHER" id="PTHR38479">
    <property type="entry name" value="LMO0824 PROTEIN"/>
    <property type="match status" value="1"/>
</dbReference>
<keyword evidence="2" id="KW-1185">Reference proteome</keyword>